<evidence type="ECO:0000313" key="4">
    <source>
        <dbReference type="EMBL" id="SGZ55010.1"/>
    </source>
</evidence>
<dbReference type="InterPro" id="IPR036063">
    <property type="entry name" value="Smr_dom_sf"/>
</dbReference>
<feature type="domain" description="CUE" evidence="3">
    <location>
        <begin position="55"/>
        <end position="98"/>
    </location>
</feature>
<dbReference type="SMART" id="SM00463">
    <property type="entry name" value="SMR"/>
    <property type="match status" value="1"/>
</dbReference>
<gene>
    <name evidence="4" type="ORF">SAMEA4029010_CIC11G00000004484</name>
</gene>
<feature type="domain" description="Smr" evidence="2">
    <location>
        <begin position="280"/>
        <end position="371"/>
    </location>
</feature>
<dbReference type="CDD" id="cd14279">
    <property type="entry name" value="CUE"/>
    <property type="match status" value="2"/>
</dbReference>
<dbReference type="Pfam" id="PF02845">
    <property type="entry name" value="CUE"/>
    <property type="match status" value="1"/>
</dbReference>
<dbReference type="GO" id="GO:0004519">
    <property type="term" value="F:endonuclease activity"/>
    <property type="evidence" value="ECO:0007669"/>
    <property type="project" value="TreeGrafter"/>
</dbReference>
<dbReference type="Gene3D" id="3.30.1370.110">
    <property type="match status" value="1"/>
</dbReference>
<protein>
    <submittedName>
        <fullName evidence="4">CIC11C00000004484</fullName>
    </submittedName>
</protein>
<dbReference type="InterPro" id="IPR002625">
    <property type="entry name" value="Smr_dom"/>
</dbReference>
<reference evidence="4 5" key="1">
    <citation type="submission" date="2016-10" db="EMBL/GenBank/DDBJ databases">
        <authorList>
            <person name="de Groot N.N."/>
        </authorList>
    </citation>
    <scope>NUCLEOTIDE SEQUENCE [LARGE SCALE GENOMIC DNA]</scope>
    <source>
        <strain evidence="4 5">CBS 141442</strain>
    </source>
</reference>
<dbReference type="Proteomes" id="UP000182334">
    <property type="component" value="Chromosome V"/>
</dbReference>
<dbReference type="PANTHER" id="PTHR46535:SF1">
    <property type="entry name" value="NEDD4-BINDING PROTEIN 2"/>
    <property type="match status" value="1"/>
</dbReference>
<dbReference type="InterPro" id="IPR003892">
    <property type="entry name" value="CUE"/>
</dbReference>
<dbReference type="OrthoDB" id="4080456at2759"/>
<evidence type="ECO:0000259" key="3">
    <source>
        <dbReference type="PROSITE" id="PS51140"/>
    </source>
</evidence>
<evidence type="ECO:0000313" key="5">
    <source>
        <dbReference type="Proteomes" id="UP000182334"/>
    </source>
</evidence>
<name>A0A1L0BXA1_9ASCO</name>
<organism evidence="4 5">
    <name type="scientific">Sungouiella intermedia</name>
    <dbReference type="NCBI Taxonomy" id="45354"/>
    <lineage>
        <taxon>Eukaryota</taxon>
        <taxon>Fungi</taxon>
        <taxon>Dikarya</taxon>
        <taxon>Ascomycota</taxon>
        <taxon>Saccharomycotina</taxon>
        <taxon>Pichiomycetes</taxon>
        <taxon>Metschnikowiaceae</taxon>
        <taxon>Sungouiella</taxon>
    </lineage>
</organism>
<dbReference type="STRING" id="45354.A0A1L0BXA1"/>
<dbReference type="GO" id="GO:0043130">
    <property type="term" value="F:ubiquitin binding"/>
    <property type="evidence" value="ECO:0007669"/>
    <property type="project" value="InterPro"/>
</dbReference>
<dbReference type="GO" id="GO:0005634">
    <property type="term" value="C:nucleus"/>
    <property type="evidence" value="ECO:0007669"/>
    <property type="project" value="TreeGrafter"/>
</dbReference>
<feature type="domain" description="CUE" evidence="3">
    <location>
        <begin position="2"/>
        <end position="44"/>
    </location>
</feature>
<dbReference type="PANTHER" id="PTHR46535">
    <property type="entry name" value="NEDD4-BINDING PROTEIN 2"/>
    <property type="match status" value="1"/>
</dbReference>
<accession>A0A1L0BXA1</accession>
<dbReference type="EMBL" id="LT635760">
    <property type="protein sequence ID" value="SGZ55010.1"/>
    <property type="molecule type" value="Genomic_DNA"/>
</dbReference>
<keyword evidence="1" id="KW-0833">Ubl conjugation pathway</keyword>
<dbReference type="PROSITE" id="PS51140">
    <property type="entry name" value="CUE"/>
    <property type="match status" value="2"/>
</dbReference>
<proteinExistence type="predicted"/>
<dbReference type="PROSITE" id="PS50828">
    <property type="entry name" value="SMR"/>
    <property type="match status" value="1"/>
</dbReference>
<keyword evidence="5" id="KW-1185">Reference proteome</keyword>
<dbReference type="AlphaFoldDB" id="A0A1L0BXA1"/>
<evidence type="ECO:0000256" key="1">
    <source>
        <dbReference type="ARBA" id="ARBA00022786"/>
    </source>
</evidence>
<dbReference type="SMART" id="SM00546">
    <property type="entry name" value="CUE"/>
    <property type="match status" value="2"/>
</dbReference>
<dbReference type="InterPro" id="IPR052772">
    <property type="entry name" value="Endo/PolyKinase_Domain-Protein"/>
</dbReference>
<sequence length="372" mass="42184">MSEDSRLESLVDLFPAVPRSELAARLISCDNFDDLVEQLLSESHIPTQNDLHCVPQNVHQSELQFMFPHIDPIKISECLELHNNDFQAAADALMEPVEPPLVDLCGLPPQTTDPYVEKYQGDKIRALIDILATFRRQTKAWSSRVQRTPLEPVYVPSYTYKSLSPEAAELDELIMHNKQLQKLNYAFLKKLLVFFEGNIYKVTAAAEAVVNAKMEKHTFDHTLGLTAETFTVPKTSLSDVLRAGPTQSNTVELQFQSPARNTRNRYTSVTKPHPIVRTSVDLHGYTVKEATETVEEALNSWWQEEMRLREIGGHFERYGRKCQFVEPLSIVTGRGLHSLGGPKIRGLVVRLLTRRGFIYDEDVGRLVVNGKK</sequence>
<dbReference type="SUPFAM" id="SSF160443">
    <property type="entry name" value="SMR domain-like"/>
    <property type="match status" value="1"/>
</dbReference>
<evidence type="ECO:0000259" key="2">
    <source>
        <dbReference type="PROSITE" id="PS50828"/>
    </source>
</evidence>